<reference evidence="3" key="1">
    <citation type="submission" date="2014-09" db="EMBL/GenBank/DDBJ databases">
        <authorList>
            <person name="Magalhaes I.L.F."/>
            <person name="Oliveira U."/>
            <person name="Santos F.R."/>
            <person name="Vidigal T.H.D.A."/>
            <person name="Brescovit A.D."/>
            <person name="Santos A.J."/>
        </authorList>
    </citation>
    <scope>NUCLEOTIDE SEQUENCE</scope>
    <source>
        <tissue evidence="3">Shoot tissue taken approximately 20 cm above the soil surface</tissue>
    </source>
</reference>
<evidence type="ECO:0000256" key="2">
    <source>
        <dbReference type="SAM" id="SignalP"/>
    </source>
</evidence>
<keyword evidence="2" id="KW-0732">Signal</keyword>
<accession>A0A0A9HDC9</accession>
<organism evidence="3">
    <name type="scientific">Arundo donax</name>
    <name type="common">Giant reed</name>
    <name type="synonym">Donax arundinaceus</name>
    <dbReference type="NCBI Taxonomy" id="35708"/>
    <lineage>
        <taxon>Eukaryota</taxon>
        <taxon>Viridiplantae</taxon>
        <taxon>Streptophyta</taxon>
        <taxon>Embryophyta</taxon>
        <taxon>Tracheophyta</taxon>
        <taxon>Spermatophyta</taxon>
        <taxon>Magnoliopsida</taxon>
        <taxon>Liliopsida</taxon>
        <taxon>Poales</taxon>
        <taxon>Poaceae</taxon>
        <taxon>PACMAD clade</taxon>
        <taxon>Arundinoideae</taxon>
        <taxon>Arundineae</taxon>
        <taxon>Arundo</taxon>
    </lineage>
</organism>
<proteinExistence type="predicted"/>
<feature type="chain" id="PRO_5002048174" evidence="2">
    <location>
        <begin position="29"/>
        <end position="129"/>
    </location>
</feature>
<dbReference type="AlphaFoldDB" id="A0A0A9HDC9"/>
<feature type="signal peptide" evidence="2">
    <location>
        <begin position="1"/>
        <end position="28"/>
    </location>
</feature>
<sequence length="129" mass="14513">MAHSQSELMFLLTAFYLTLLALSEGCYSFQAQSHHHHHQHTPSFSRNTCSRTHCISSCNDCVQLQKAPSWPCPGRRRTRPSPCGSPWASETVAATGAAPRGVSRKMRAPASPRRRRGRGRRRSGERRRT</sequence>
<feature type="compositionally biased region" description="Basic residues" evidence="1">
    <location>
        <begin position="102"/>
        <end position="129"/>
    </location>
</feature>
<evidence type="ECO:0000313" key="3">
    <source>
        <dbReference type="EMBL" id="JAE35150.1"/>
    </source>
</evidence>
<protein>
    <submittedName>
        <fullName evidence="3">CLPX</fullName>
    </submittedName>
</protein>
<name>A0A0A9HDC9_ARUDO</name>
<evidence type="ECO:0000256" key="1">
    <source>
        <dbReference type="SAM" id="MobiDB-lite"/>
    </source>
</evidence>
<reference evidence="3" key="2">
    <citation type="journal article" date="2015" name="Data Brief">
        <title>Shoot transcriptome of the giant reed, Arundo donax.</title>
        <authorList>
            <person name="Barrero R.A."/>
            <person name="Guerrero F.D."/>
            <person name="Moolhuijzen P."/>
            <person name="Goolsby J.A."/>
            <person name="Tidwell J."/>
            <person name="Bellgard S.E."/>
            <person name="Bellgard M.I."/>
        </authorList>
    </citation>
    <scope>NUCLEOTIDE SEQUENCE</scope>
    <source>
        <tissue evidence="3">Shoot tissue taken approximately 20 cm above the soil surface</tissue>
    </source>
</reference>
<feature type="region of interest" description="Disordered" evidence="1">
    <location>
        <begin position="69"/>
        <end position="129"/>
    </location>
</feature>
<dbReference type="EMBL" id="GBRH01162746">
    <property type="protein sequence ID" value="JAE35150.1"/>
    <property type="molecule type" value="Transcribed_RNA"/>
</dbReference>